<dbReference type="SUPFAM" id="SSF56349">
    <property type="entry name" value="DNA breaking-rejoining enzymes"/>
    <property type="match status" value="1"/>
</dbReference>
<dbReference type="InterPro" id="IPR011010">
    <property type="entry name" value="DNA_brk_join_enz"/>
</dbReference>
<keyword evidence="3" id="KW-0238">DNA-binding</keyword>
<keyword evidence="4" id="KW-0233">DNA recombination</keyword>
<proteinExistence type="inferred from homology"/>
<dbReference type="Gene3D" id="1.10.443.10">
    <property type="entry name" value="Intergrase catalytic core"/>
    <property type="match status" value="1"/>
</dbReference>
<protein>
    <submittedName>
        <fullName evidence="6">Site-specific integrase</fullName>
    </submittedName>
</protein>
<dbReference type="CDD" id="cd00796">
    <property type="entry name" value="INT_Rci_Hp1_C"/>
    <property type="match status" value="1"/>
</dbReference>
<evidence type="ECO:0000256" key="1">
    <source>
        <dbReference type="ARBA" id="ARBA00008857"/>
    </source>
</evidence>
<evidence type="ECO:0000256" key="2">
    <source>
        <dbReference type="ARBA" id="ARBA00022908"/>
    </source>
</evidence>
<dbReference type="Proteomes" id="UP000610558">
    <property type="component" value="Unassembled WGS sequence"/>
</dbReference>
<dbReference type="InterPro" id="IPR002104">
    <property type="entry name" value="Integrase_catalytic"/>
</dbReference>
<dbReference type="InterPro" id="IPR010998">
    <property type="entry name" value="Integrase_recombinase_N"/>
</dbReference>
<dbReference type="GO" id="GO:0003677">
    <property type="term" value="F:DNA binding"/>
    <property type="evidence" value="ECO:0007669"/>
    <property type="project" value="UniProtKB-KW"/>
</dbReference>
<evidence type="ECO:0000256" key="4">
    <source>
        <dbReference type="ARBA" id="ARBA00023172"/>
    </source>
</evidence>
<comment type="caution">
    <text evidence="6">The sequence shown here is derived from an EMBL/GenBank/DDBJ whole genome shotgun (WGS) entry which is preliminary data.</text>
</comment>
<comment type="similarity">
    <text evidence="1">Belongs to the 'phage' integrase family.</text>
</comment>
<dbReference type="PROSITE" id="PS51898">
    <property type="entry name" value="TYR_RECOMBINASE"/>
    <property type="match status" value="1"/>
</dbReference>
<evidence type="ECO:0000256" key="3">
    <source>
        <dbReference type="ARBA" id="ARBA00023125"/>
    </source>
</evidence>
<dbReference type="GO" id="GO:0015074">
    <property type="term" value="P:DNA integration"/>
    <property type="evidence" value="ECO:0007669"/>
    <property type="project" value="UniProtKB-KW"/>
</dbReference>
<dbReference type="GO" id="GO:0006310">
    <property type="term" value="P:DNA recombination"/>
    <property type="evidence" value="ECO:0007669"/>
    <property type="project" value="UniProtKB-KW"/>
</dbReference>
<feature type="domain" description="Tyr recombinase" evidence="5">
    <location>
        <begin position="238"/>
        <end position="422"/>
    </location>
</feature>
<gene>
    <name evidence="6" type="ORF">IB286_13800</name>
</gene>
<dbReference type="EMBL" id="JACXLD010000011">
    <property type="protein sequence ID" value="MBD2860074.1"/>
    <property type="molecule type" value="Genomic_DNA"/>
</dbReference>
<evidence type="ECO:0000313" key="6">
    <source>
        <dbReference type="EMBL" id="MBD2860074.1"/>
    </source>
</evidence>
<dbReference type="AlphaFoldDB" id="A0A927GY48"/>
<evidence type="ECO:0000313" key="7">
    <source>
        <dbReference type="Proteomes" id="UP000610558"/>
    </source>
</evidence>
<dbReference type="InterPro" id="IPR050090">
    <property type="entry name" value="Tyrosine_recombinase_XerCD"/>
</dbReference>
<evidence type="ECO:0000259" key="5">
    <source>
        <dbReference type="PROSITE" id="PS51898"/>
    </source>
</evidence>
<accession>A0A927GY48</accession>
<dbReference type="Gene3D" id="1.10.150.130">
    <property type="match status" value="1"/>
</dbReference>
<dbReference type="RefSeq" id="WP_190766513.1">
    <property type="nucleotide sequence ID" value="NZ_JACXLD010000011.1"/>
</dbReference>
<reference evidence="6" key="1">
    <citation type="submission" date="2020-09" db="EMBL/GenBank/DDBJ databases">
        <authorList>
            <person name="Yoon J.-W."/>
        </authorList>
    </citation>
    <scope>NUCLEOTIDE SEQUENCE</scope>
    <source>
        <strain evidence="6">KMU-158</strain>
    </source>
</reference>
<dbReference type="PANTHER" id="PTHR30349:SF41">
    <property type="entry name" value="INTEGRASE_RECOMBINASE PROTEIN MJ0367-RELATED"/>
    <property type="match status" value="1"/>
</dbReference>
<keyword evidence="2" id="KW-0229">DNA integration</keyword>
<organism evidence="6 7">
    <name type="scientific">Spongiibacter pelagi</name>
    <dbReference type="NCBI Taxonomy" id="2760804"/>
    <lineage>
        <taxon>Bacteria</taxon>
        <taxon>Pseudomonadati</taxon>
        <taxon>Pseudomonadota</taxon>
        <taxon>Gammaproteobacteria</taxon>
        <taxon>Cellvibrionales</taxon>
        <taxon>Spongiibacteraceae</taxon>
        <taxon>Spongiibacter</taxon>
    </lineage>
</organism>
<dbReference type="PANTHER" id="PTHR30349">
    <property type="entry name" value="PHAGE INTEGRASE-RELATED"/>
    <property type="match status" value="1"/>
</dbReference>
<sequence>MAMIFTPKGLRQAQAKLLQGNVLNKNGSAVSRIELTDEKEPSLTAVIGKRSITLYSKATRGKRIQLGKLGESDMDDRKWVSKVREQAFQNRIAIKNAKRENRAILSNSTLVTPGELPLIDYLDEYYYKGIFNSRKAKPQKNSKSQKAMRSHFGSFMHKKLVEVTLQDFDHWKENYGKPVIDSFAGTLTKPGVKDVTKERYFKPLDAVFNFAVRCGHIPRNPFLDQEGNKPTFIDDKEDAGRPLTREELERLKVILESRHIRDRVFCLMSLATGARPCELMGISLNDIDFSRKRILLRAAFTKTKKTRYLQISDKTADMLRDYIEVENVDSILYNSERWLFRNYRKGPNYGQRMKEFRRPWNSIKSAAMIDNRLYDLRHTFAKEIYTQKKDIVITSRALGHSSIKTTENYLSTIGVNLTEEILNLDSLLY</sequence>
<keyword evidence="7" id="KW-1185">Reference proteome</keyword>
<dbReference type="Pfam" id="PF00589">
    <property type="entry name" value="Phage_integrase"/>
    <property type="match status" value="1"/>
</dbReference>
<dbReference type="InterPro" id="IPR013762">
    <property type="entry name" value="Integrase-like_cat_sf"/>
</dbReference>
<name>A0A927GY48_9GAMM</name>